<dbReference type="PANTHER" id="PTHR10357">
    <property type="entry name" value="ALPHA-AMYLASE FAMILY MEMBER"/>
    <property type="match status" value="1"/>
</dbReference>
<dbReference type="GO" id="GO:0004574">
    <property type="term" value="F:oligo-1,6-glucosidase activity"/>
    <property type="evidence" value="ECO:0007669"/>
    <property type="project" value="TreeGrafter"/>
</dbReference>
<dbReference type="Gene3D" id="3.20.20.80">
    <property type="entry name" value="Glycosidases"/>
    <property type="match status" value="1"/>
</dbReference>
<dbReference type="Proteomes" id="UP001201980">
    <property type="component" value="Unassembled WGS sequence"/>
</dbReference>
<evidence type="ECO:0000313" key="7">
    <source>
        <dbReference type="Proteomes" id="UP001201980"/>
    </source>
</evidence>
<dbReference type="InterPro" id="IPR017853">
    <property type="entry name" value="GH"/>
</dbReference>
<dbReference type="GO" id="GO:0033934">
    <property type="term" value="F:glucan 1,4-alpha-maltotriohydrolase activity"/>
    <property type="evidence" value="ECO:0007669"/>
    <property type="project" value="TreeGrafter"/>
</dbReference>
<sequence>MEPGDGIVIFLAPHCKSRARIRATCHDRLDHAAILSFSHQSANDRAHWLSSTVASCRVDPGERHFLDEPAYKDPSSPDNVLLENSSFGTFRATKVQKPSNSAPLDPTFPPAFGHLCQRPKSFKAAQETMGSVSSPEMAWWKDGVAYQVYPASFADTNGDGLGDIPGIISKLDYLASLGIDIVWVSPMFESPQVDMGYDISNYEGVHAPYGTVEDMDVLIAECHERGMRLILDLVINHTSDQHAWFKESRSSRDNPKRDWYVWKKAKVGPNGERMPPNNWRSYFSGSVWEWDEPTQEYYLHLFAKEQPDLNWENLEARKAIYESSMRFWLEKGVDGFRVDCVNMYSKPQGYEDVPIVDNSTFVQPGPVWANGPRIHEFLREMNMEVLNNYDSVTVGELPHTQNPSHVRKFVSAGDKQLNMVFQFDIVDLGAGKKDKYCFEPWKLSRFKEIVATWQQFIEGTDAWTTVFCENHDQGRSVSRYASDDPKYRELSAKMLCIMLCSLTGTLFVYQGQEIGMVNVPKHWPIEDYQDIESVNFYRDMEKKCQGDKKVMDYVMSSIQVLGRDNARLPMHWDDSDFAGFTKRKEGAWMRVHDLYPEINVAKQESEPDSVLSFWKEMIQLRKEKREVFVHGSFRMVEPDSDETFIFVKQFGQEKAVVALNFSGTEQTVNLPEKNVKLRVGNYLDAEAAESQSGLGTKRVLRPWEGRLYLAAVD</sequence>
<dbReference type="GO" id="GO:0004575">
    <property type="term" value="F:sucrose alpha-glucosidase activity"/>
    <property type="evidence" value="ECO:0007669"/>
    <property type="project" value="TreeGrafter"/>
</dbReference>
<proteinExistence type="inferred from homology"/>
<reference evidence="6" key="1">
    <citation type="submission" date="2022-07" db="EMBL/GenBank/DDBJ databases">
        <title>Draft genome sequence of Zalerion maritima ATCC 34329, a (micro)plastics degrading marine fungus.</title>
        <authorList>
            <person name="Paco A."/>
            <person name="Goncalves M.F.M."/>
            <person name="Rocha-Santos T.A.P."/>
            <person name="Alves A."/>
        </authorList>
    </citation>
    <scope>NUCLEOTIDE SEQUENCE</scope>
    <source>
        <strain evidence="6">ATCC 34329</strain>
    </source>
</reference>
<feature type="domain" description="Glycosyl hydrolase family 13 catalytic" evidence="5">
    <location>
        <begin position="147"/>
        <end position="567"/>
    </location>
</feature>
<evidence type="ECO:0000256" key="2">
    <source>
        <dbReference type="ARBA" id="ARBA00022801"/>
    </source>
</evidence>
<evidence type="ECO:0000313" key="6">
    <source>
        <dbReference type="EMBL" id="KAJ2904265.1"/>
    </source>
</evidence>
<dbReference type="SUPFAM" id="SSF51011">
    <property type="entry name" value="Glycosyl hydrolase domain"/>
    <property type="match status" value="1"/>
</dbReference>
<accession>A0AAD5RU52</accession>
<protein>
    <submittedName>
        <fullName evidence="6">Alpha-glucosidase</fullName>
    </submittedName>
</protein>
<dbReference type="InterPro" id="IPR045857">
    <property type="entry name" value="O16G_dom_2"/>
</dbReference>
<name>A0AAD5RU52_9PEZI</name>
<dbReference type="GO" id="GO:0005987">
    <property type="term" value="P:sucrose catabolic process"/>
    <property type="evidence" value="ECO:0007669"/>
    <property type="project" value="TreeGrafter"/>
</dbReference>
<keyword evidence="2" id="KW-0378">Hydrolase</keyword>
<dbReference type="FunFam" id="3.90.400.10:FF:000004">
    <property type="entry name" value="Oligo-1,6-glucosidase"/>
    <property type="match status" value="1"/>
</dbReference>
<evidence type="ECO:0000259" key="5">
    <source>
        <dbReference type="SMART" id="SM00642"/>
    </source>
</evidence>
<gene>
    <name evidence="6" type="ORF">MKZ38_008476</name>
</gene>
<dbReference type="SUPFAM" id="SSF51445">
    <property type="entry name" value="(Trans)glycosidases"/>
    <property type="match status" value="1"/>
</dbReference>
<dbReference type="FunFam" id="3.20.20.80:FF:000087">
    <property type="entry name" value="Oligo-1,6-glucosidase IMA1"/>
    <property type="match status" value="1"/>
</dbReference>
<organism evidence="6 7">
    <name type="scientific">Zalerion maritima</name>
    <dbReference type="NCBI Taxonomy" id="339359"/>
    <lineage>
        <taxon>Eukaryota</taxon>
        <taxon>Fungi</taxon>
        <taxon>Dikarya</taxon>
        <taxon>Ascomycota</taxon>
        <taxon>Pezizomycotina</taxon>
        <taxon>Sordariomycetes</taxon>
        <taxon>Lulworthiomycetidae</taxon>
        <taxon>Lulworthiales</taxon>
        <taxon>Lulworthiaceae</taxon>
        <taxon>Zalerion</taxon>
    </lineage>
</organism>
<dbReference type="PANTHER" id="PTHR10357:SF222">
    <property type="entry name" value="MALTASE MALT (AFU_ORTHOLOGUE AFUA_8G07070)"/>
    <property type="match status" value="1"/>
</dbReference>
<dbReference type="EMBL" id="JAKWBI020000058">
    <property type="protein sequence ID" value="KAJ2904265.1"/>
    <property type="molecule type" value="Genomic_DNA"/>
</dbReference>
<dbReference type="InterPro" id="IPR013780">
    <property type="entry name" value="Glyco_hydro_b"/>
</dbReference>
<comment type="caution">
    <text evidence="6">The sequence shown here is derived from an EMBL/GenBank/DDBJ whole genome shotgun (WGS) entry which is preliminary data.</text>
</comment>
<comment type="similarity">
    <text evidence="1">Belongs to the glycosyl hydrolase 13 family.</text>
</comment>
<evidence type="ECO:0000256" key="4">
    <source>
        <dbReference type="ARBA" id="ARBA00026248"/>
    </source>
</evidence>
<evidence type="ECO:0000256" key="1">
    <source>
        <dbReference type="ARBA" id="ARBA00008061"/>
    </source>
</evidence>
<dbReference type="CDD" id="cd11333">
    <property type="entry name" value="AmyAc_SI_OligoGlu_DGase"/>
    <property type="match status" value="1"/>
</dbReference>
<dbReference type="AlphaFoldDB" id="A0AAD5RU52"/>
<dbReference type="GO" id="GO:0000025">
    <property type="term" value="P:maltose catabolic process"/>
    <property type="evidence" value="ECO:0007669"/>
    <property type="project" value="TreeGrafter"/>
</dbReference>
<dbReference type="Gene3D" id="2.60.40.1180">
    <property type="entry name" value="Golgi alpha-mannosidase II"/>
    <property type="match status" value="1"/>
</dbReference>
<keyword evidence="4" id="KW-0462">Maltose metabolism</keyword>
<dbReference type="Gene3D" id="3.90.400.10">
    <property type="entry name" value="Oligo-1,6-glucosidase, Domain 2"/>
    <property type="match status" value="1"/>
</dbReference>
<dbReference type="InterPro" id="IPR006047">
    <property type="entry name" value="GH13_cat_dom"/>
</dbReference>
<dbReference type="Pfam" id="PF00128">
    <property type="entry name" value="Alpha-amylase"/>
    <property type="match status" value="1"/>
</dbReference>
<dbReference type="FunFam" id="3.20.20.80:FF:000064">
    <property type="entry name" value="Oligo-1,6-glucosidase"/>
    <property type="match status" value="1"/>
</dbReference>
<keyword evidence="3" id="KW-0326">Glycosidase</keyword>
<keyword evidence="7" id="KW-1185">Reference proteome</keyword>
<dbReference type="GO" id="GO:0004556">
    <property type="term" value="F:alpha-amylase activity"/>
    <property type="evidence" value="ECO:0007669"/>
    <property type="project" value="TreeGrafter"/>
</dbReference>
<dbReference type="SMART" id="SM00642">
    <property type="entry name" value="Aamy"/>
    <property type="match status" value="1"/>
</dbReference>
<evidence type="ECO:0000256" key="3">
    <source>
        <dbReference type="ARBA" id="ARBA00023295"/>
    </source>
</evidence>